<evidence type="ECO:0000313" key="2">
    <source>
        <dbReference type="EMBL" id="CAB4158541.1"/>
    </source>
</evidence>
<name>A0A6J5NMC5_9CAUD</name>
<feature type="compositionally biased region" description="Polar residues" evidence="1">
    <location>
        <begin position="63"/>
        <end position="73"/>
    </location>
</feature>
<dbReference type="EMBL" id="LR796673">
    <property type="protein sequence ID" value="CAB4158541.1"/>
    <property type="molecule type" value="Genomic_DNA"/>
</dbReference>
<gene>
    <name evidence="2" type="ORF">UFOVP703_17</name>
</gene>
<reference evidence="2" key="1">
    <citation type="submission" date="2020-04" db="EMBL/GenBank/DDBJ databases">
        <authorList>
            <person name="Chiriac C."/>
            <person name="Salcher M."/>
            <person name="Ghai R."/>
            <person name="Kavagutti S V."/>
        </authorList>
    </citation>
    <scope>NUCLEOTIDE SEQUENCE</scope>
</reference>
<accession>A0A6J5NMC5</accession>
<organism evidence="2">
    <name type="scientific">uncultured Caudovirales phage</name>
    <dbReference type="NCBI Taxonomy" id="2100421"/>
    <lineage>
        <taxon>Viruses</taxon>
        <taxon>Duplodnaviria</taxon>
        <taxon>Heunggongvirae</taxon>
        <taxon>Uroviricota</taxon>
        <taxon>Caudoviricetes</taxon>
        <taxon>Peduoviridae</taxon>
        <taxon>Maltschvirus</taxon>
        <taxon>Maltschvirus maltsch</taxon>
    </lineage>
</organism>
<proteinExistence type="predicted"/>
<feature type="region of interest" description="Disordered" evidence="1">
    <location>
        <begin position="53"/>
        <end position="73"/>
    </location>
</feature>
<protein>
    <submittedName>
        <fullName evidence="2">Uncharacterized protein</fullName>
    </submittedName>
</protein>
<evidence type="ECO:0000256" key="1">
    <source>
        <dbReference type="SAM" id="MobiDB-lite"/>
    </source>
</evidence>
<sequence length="73" mass="8155">MRRSRRSDATTVWNVAARLTTEGAAALVNIQRHEGGSQSEVINRALVAYAKRRPKKLDKSLSRNDNPPQLTEP</sequence>